<dbReference type="AlphaFoldDB" id="X6M9L9"/>
<feature type="binding site" evidence="1">
    <location>
        <position position="126"/>
    </location>
    <ligand>
        <name>Mg(2+)</name>
        <dbReference type="ChEBI" id="CHEBI:18420"/>
    </ligand>
</feature>
<dbReference type="Proteomes" id="UP000023152">
    <property type="component" value="Unassembled WGS sequence"/>
</dbReference>
<dbReference type="InterPro" id="IPR023214">
    <property type="entry name" value="HAD_sf"/>
</dbReference>
<dbReference type="OrthoDB" id="10267182at2759"/>
<sequence length="188" mass="21501">MILSGANTELIKIILEGKELSHIFPMESHIFTNPARWEECKSDDSSNGDKKSAKMRLRVDSYIRKSGKIDCTVCHADEDLCKGAVLRQIIQQCATASKAISTEEKEDREQNDKTQTSFDRIVYIGDGYNDLCPLLHMQKHDFVLVRKGKALEQLIDANQSHIQSQVLKWEDGRDLLLHFQSIFQCVKF</sequence>
<reference evidence="2 3" key="1">
    <citation type="journal article" date="2013" name="Curr. Biol.">
        <title>The Genome of the Foraminiferan Reticulomyxa filosa.</title>
        <authorList>
            <person name="Glockner G."/>
            <person name="Hulsmann N."/>
            <person name="Schleicher M."/>
            <person name="Noegel A.A."/>
            <person name="Eichinger L."/>
            <person name="Gallinger C."/>
            <person name="Pawlowski J."/>
            <person name="Sierra R."/>
            <person name="Euteneuer U."/>
            <person name="Pillet L."/>
            <person name="Moustafa A."/>
            <person name="Platzer M."/>
            <person name="Groth M."/>
            <person name="Szafranski K."/>
            <person name="Schliwa M."/>
        </authorList>
    </citation>
    <scope>NUCLEOTIDE SEQUENCE [LARGE SCALE GENOMIC DNA]</scope>
</reference>
<evidence type="ECO:0000313" key="3">
    <source>
        <dbReference type="Proteomes" id="UP000023152"/>
    </source>
</evidence>
<dbReference type="SUPFAM" id="SSF56784">
    <property type="entry name" value="HAD-like"/>
    <property type="match status" value="1"/>
</dbReference>
<dbReference type="PANTHER" id="PTHR20889">
    <property type="entry name" value="PHOSPHATASE, ORPHAN 1, 2"/>
    <property type="match status" value="1"/>
</dbReference>
<protein>
    <submittedName>
        <fullName evidence="2">Uncharacterized protein</fullName>
    </submittedName>
</protein>
<dbReference type="Gene3D" id="3.40.50.1000">
    <property type="entry name" value="HAD superfamily/HAD-like"/>
    <property type="match status" value="1"/>
</dbReference>
<comment type="caution">
    <text evidence="2">The sequence shown here is derived from an EMBL/GenBank/DDBJ whole genome shotgun (WGS) entry which is preliminary data.</text>
</comment>
<name>X6M9L9_RETFI</name>
<dbReference type="InterPro" id="IPR016965">
    <property type="entry name" value="Pase_PHOSPHO-typ"/>
</dbReference>
<evidence type="ECO:0000313" key="2">
    <source>
        <dbReference type="EMBL" id="ETO09710.1"/>
    </source>
</evidence>
<dbReference type="GO" id="GO:0046872">
    <property type="term" value="F:metal ion binding"/>
    <property type="evidence" value="ECO:0007669"/>
    <property type="project" value="UniProtKB-KW"/>
</dbReference>
<keyword evidence="1" id="KW-0460">Magnesium</keyword>
<comment type="cofactor">
    <cofactor evidence="1">
        <name>Mg(2+)</name>
        <dbReference type="ChEBI" id="CHEBI:18420"/>
    </cofactor>
</comment>
<dbReference type="InterPro" id="IPR036412">
    <property type="entry name" value="HAD-like_sf"/>
</dbReference>
<keyword evidence="1" id="KW-0479">Metal-binding</keyword>
<keyword evidence="3" id="KW-1185">Reference proteome</keyword>
<dbReference type="PIRSF" id="PIRSF031051">
    <property type="entry name" value="PyrdxlP_Pase_PHOSPHO2"/>
    <property type="match status" value="1"/>
</dbReference>
<organism evidence="2 3">
    <name type="scientific">Reticulomyxa filosa</name>
    <dbReference type="NCBI Taxonomy" id="46433"/>
    <lineage>
        <taxon>Eukaryota</taxon>
        <taxon>Sar</taxon>
        <taxon>Rhizaria</taxon>
        <taxon>Retaria</taxon>
        <taxon>Foraminifera</taxon>
        <taxon>Monothalamids</taxon>
        <taxon>Reticulomyxidae</taxon>
        <taxon>Reticulomyxa</taxon>
    </lineage>
</organism>
<gene>
    <name evidence="2" type="ORF">RFI_27667</name>
</gene>
<proteinExistence type="predicted"/>
<dbReference type="GO" id="GO:0016791">
    <property type="term" value="F:phosphatase activity"/>
    <property type="evidence" value="ECO:0007669"/>
    <property type="project" value="InterPro"/>
</dbReference>
<dbReference type="EMBL" id="ASPP01023940">
    <property type="protein sequence ID" value="ETO09710.1"/>
    <property type="molecule type" value="Genomic_DNA"/>
</dbReference>
<accession>X6M9L9</accession>
<dbReference type="Pfam" id="PF06888">
    <property type="entry name" value="Put_Phosphatase"/>
    <property type="match status" value="1"/>
</dbReference>
<dbReference type="PANTHER" id="PTHR20889:SF12">
    <property type="entry name" value="LP01149P"/>
    <property type="match status" value="1"/>
</dbReference>
<evidence type="ECO:0000256" key="1">
    <source>
        <dbReference type="PIRSR" id="PIRSR031051-3"/>
    </source>
</evidence>